<evidence type="ECO:0000313" key="3">
    <source>
        <dbReference type="Proteomes" id="UP001341840"/>
    </source>
</evidence>
<reference evidence="2 3" key="1">
    <citation type="journal article" date="2023" name="Plants (Basel)">
        <title>Bridging the Gap: Combining Genomics and Transcriptomics Approaches to Understand Stylosanthes scabra, an Orphan Legume from the Brazilian Caatinga.</title>
        <authorList>
            <person name="Ferreira-Neto J.R.C."/>
            <person name="da Silva M.D."/>
            <person name="Binneck E."/>
            <person name="de Melo N.F."/>
            <person name="da Silva R.H."/>
            <person name="de Melo A.L.T.M."/>
            <person name="Pandolfi V."/>
            <person name="Bustamante F.O."/>
            <person name="Brasileiro-Vidal A.C."/>
            <person name="Benko-Iseppon A.M."/>
        </authorList>
    </citation>
    <scope>NUCLEOTIDE SEQUENCE [LARGE SCALE GENOMIC DNA]</scope>
    <source>
        <tissue evidence="2">Leaves</tissue>
    </source>
</reference>
<name>A0ABU6SF99_9FABA</name>
<organism evidence="2 3">
    <name type="scientific">Stylosanthes scabra</name>
    <dbReference type="NCBI Taxonomy" id="79078"/>
    <lineage>
        <taxon>Eukaryota</taxon>
        <taxon>Viridiplantae</taxon>
        <taxon>Streptophyta</taxon>
        <taxon>Embryophyta</taxon>
        <taxon>Tracheophyta</taxon>
        <taxon>Spermatophyta</taxon>
        <taxon>Magnoliopsida</taxon>
        <taxon>eudicotyledons</taxon>
        <taxon>Gunneridae</taxon>
        <taxon>Pentapetalae</taxon>
        <taxon>rosids</taxon>
        <taxon>fabids</taxon>
        <taxon>Fabales</taxon>
        <taxon>Fabaceae</taxon>
        <taxon>Papilionoideae</taxon>
        <taxon>50 kb inversion clade</taxon>
        <taxon>dalbergioids sensu lato</taxon>
        <taxon>Dalbergieae</taxon>
        <taxon>Pterocarpus clade</taxon>
        <taxon>Stylosanthes</taxon>
    </lineage>
</organism>
<gene>
    <name evidence="2" type="ORF">PIB30_039421</name>
</gene>
<dbReference type="EMBL" id="JASCZI010060623">
    <property type="protein sequence ID" value="MED6134688.1"/>
    <property type="molecule type" value="Genomic_DNA"/>
</dbReference>
<comment type="caution">
    <text evidence="2">The sequence shown here is derived from an EMBL/GenBank/DDBJ whole genome shotgun (WGS) entry which is preliminary data.</text>
</comment>
<keyword evidence="3" id="KW-1185">Reference proteome</keyword>
<sequence length="236" mass="25637">MSSSMSPLAPWEKAKAMLTGLMNTSEKDSYSQTLRHTTSDHTHPLRSSLSLPITISPPAPPPFEDHCSFVIFLRHSVSPIRRNHRPCLVAAQIPNKIVPASVTLVLLVHPFLLVVLLDVTAYSSLVFVASSLPSPIVPSIFKEGVCCGSCFQIRCKDRNKIGLGLKPLVDYTDTTFSASSPPLAVLVTVLSGVRPQVLLLHPVWGGALHVSQEVESAREHWAKKRLGLLLGISLAL</sequence>
<evidence type="ECO:0000256" key="1">
    <source>
        <dbReference type="SAM" id="MobiDB-lite"/>
    </source>
</evidence>
<evidence type="ECO:0000313" key="2">
    <source>
        <dbReference type="EMBL" id="MED6134688.1"/>
    </source>
</evidence>
<dbReference type="Proteomes" id="UP001341840">
    <property type="component" value="Unassembled WGS sequence"/>
</dbReference>
<proteinExistence type="predicted"/>
<accession>A0ABU6SF99</accession>
<protein>
    <submittedName>
        <fullName evidence="2">Uncharacterized protein</fullName>
    </submittedName>
</protein>
<feature type="region of interest" description="Disordered" evidence="1">
    <location>
        <begin position="28"/>
        <end position="47"/>
    </location>
</feature>